<dbReference type="Gene3D" id="3.30.830.10">
    <property type="entry name" value="Metalloenzyme, LuxS/M16 peptidase-like"/>
    <property type="match status" value="4"/>
</dbReference>
<dbReference type="InterPro" id="IPR007863">
    <property type="entry name" value="Peptidase_M16_C"/>
</dbReference>
<evidence type="ECO:0008006" key="7">
    <source>
        <dbReference type="Google" id="ProtNLM"/>
    </source>
</evidence>
<dbReference type="FunFam" id="3.30.830.10:FF:000015">
    <property type="entry name" value="Putative zinc metalloprotease"/>
    <property type="match status" value="1"/>
</dbReference>
<evidence type="ECO:0000259" key="4">
    <source>
        <dbReference type="Pfam" id="PF05193"/>
    </source>
</evidence>
<protein>
    <recommendedName>
        <fullName evidence="7">Mitochondrial presequence protease</fullName>
    </recommendedName>
</protein>
<comment type="caution">
    <text evidence="5">The sequence shown here is derived from an EMBL/GenBank/DDBJ whole genome shotgun (WGS) entry which is preliminary data.</text>
</comment>
<dbReference type="EMBL" id="BDGI01000069">
    <property type="protein sequence ID" value="GAV28424.1"/>
    <property type="molecule type" value="Genomic_DNA"/>
</dbReference>
<feature type="coiled-coil region" evidence="1">
    <location>
        <begin position="719"/>
        <end position="746"/>
    </location>
</feature>
<evidence type="ECO:0000259" key="3">
    <source>
        <dbReference type="Pfam" id="PF00675"/>
    </source>
</evidence>
<evidence type="ECO:0000313" key="6">
    <source>
        <dbReference type="Proteomes" id="UP000186136"/>
    </source>
</evidence>
<proteinExistence type="predicted"/>
<gene>
    <name evidence="5" type="ORF">PMKS-001895</name>
</gene>
<dbReference type="InterPro" id="IPR011249">
    <property type="entry name" value="Metalloenz_LuxS/M16"/>
</dbReference>
<dbReference type="InterPro" id="IPR011765">
    <property type="entry name" value="Pept_M16_N"/>
</dbReference>
<evidence type="ECO:0000256" key="1">
    <source>
        <dbReference type="SAM" id="Coils"/>
    </source>
</evidence>
<dbReference type="Pfam" id="PF05193">
    <property type="entry name" value="Peptidase_M16_C"/>
    <property type="match status" value="1"/>
</dbReference>
<organism evidence="5 6">
    <name type="scientific">Pichia membranifaciens</name>
    <dbReference type="NCBI Taxonomy" id="4926"/>
    <lineage>
        <taxon>Eukaryota</taxon>
        <taxon>Fungi</taxon>
        <taxon>Dikarya</taxon>
        <taxon>Ascomycota</taxon>
        <taxon>Saccharomycotina</taxon>
        <taxon>Pichiomycetes</taxon>
        <taxon>Pichiales</taxon>
        <taxon>Pichiaceae</taxon>
        <taxon>Pichia</taxon>
    </lineage>
</organism>
<keyword evidence="1" id="KW-0175">Coiled coil</keyword>
<sequence length="1042" mass="118713">MVHSYFEQQCSFKVDYAPAVIKKWRSARTNLQVTLIDQESPIVNGYFTVATEILNDSGCPHTLEHLLFMGSKKYPYKGLLDILGNLACSSTNAWTATDQTVYTLTTAGWEGFRMLLPVYLDHLFNPTLTDSACYTEVYHVDGEGKDKGVVYSEMQGIENQSWFIQNLENQRLLYKNSGYKSETGGLTKNLRTLEADTIRKYHADNYRPDNLCIIVTGSVEEKELLELMVEFDSELPSAPEFPNKRPFVDTPQDGPLTETIIKEVAFPDKDESSGDVIFSWIGPDSRNTVLDQAIEVLLRYLTSSSVALLNQKFVETDDPWASDTGYSTESYIRTAMTINFDSVSSDRLSSLPEKVLALLKQHCNENELDLLRLRDMIEQVKWKFVHRCEKSPEPFSDIAIYEFEYGKDLKKDLVTYCKTLDEFDELMKWDISDWVEVFRKYFVENHAAIVIATPSAVLYEKNKEENAKMLEERIKRLGPEGLKDLEEKLQKAQADNNREIPKEILANFGAPDPSKVKFIKTESIASGLNKDVANKASDSVSKVENDTPKDFPMYIHFENYESNFISIDLLFSSFEISEKSLPLLSIFEELAKLAIVADDGTLIPYEDVVKQLKRDTIECHFGNSFNGRFKEFMSLSMVVKSQDYERAIDWYLKLLLKTKFTKERVVVILNRLLKQLPDLKRSAGYMLNYLYNKHYYTDRSYLKSVEVIKNEDYLRDLLSRIEEGEFENIEKELNEIRESLFKLSNIRVLVFGDVNKIDKPVSTWNKFVQAFPASGELIDIPYQEKVFSKIGDSKSEHCYIISTPGIDTNLMRLITKTKTFDFTSDDAFKILLAAEYLQAVEGPFWRGIRGAGLAYGANCYDNSALGELCYTVYRGVDLQNCYTVAKKIVEGYASGQTPIDNSLRKGAISAFVNKLADSQSNYFDTASCQYYDDVLVKRGPNYNKKLLEKLSTITNEELVEVFNKYFVNLFNPEKSVCFISCNTAKADEIGKFFTDQKYIVDVENVYVEETSDDSGDEGSESEDESAGSSGDESGSESEPESV</sequence>
<name>A0A1Q2YFW4_9ASCO</name>
<dbReference type="Pfam" id="PF00675">
    <property type="entry name" value="Peptidase_M16"/>
    <property type="match status" value="1"/>
</dbReference>
<dbReference type="PANTHER" id="PTHR43016">
    <property type="entry name" value="PRESEQUENCE PROTEASE"/>
    <property type="match status" value="1"/>
</dbReference>
<keyword evidence="6" id="KW-1185">Reference proteome</keyword>
<reference evidence="5 6" key="1">
    <citation type="submission" date="2016-08" db="EMBL/GenBank/DDBJ databases">
        <title>Whole genome shotgun sequence of Pichia membranifaciens KS47-1.</title>
        <authorList>
            <person name="Konishi M."/>
            <person name="Ishida M."/>
            <person name="Arakawa T."/>
            <person name="Kato Y."/>
            <person name="Horiuchi J."/>
        </authorList>
    </citation>
    <scope>NUCLEOTIDE SEQUENCE [LARGE SCALE GENOMIC DNA]</scope>
    <source>
        <strain evidence="5 6">KS47-1</strain>
    </source>
</reference>
<feature type="region of interest" description="Disordered" evidence="2">
    <location>
        <begin position="1009"/>
        <end position="1042"/>
    </location>
</feature>
<dbReference type="GO" id="GO:0046872">
    <property type="term" value="F:metal ion binding"/>
    <property type="evidence" value="ECO:0007669"/>
    <property type="project" value="InterPro"/>
</dbReference>
<dbReference type="PANTHER" id="PTHR43016:SF16">
    <property type="entry name" value="METALLOPROTEASE, PUTATIVE (AFU_ORTHOLOGUE AFUA_4G07610)-RELATED"/>
    <property type="match status" value="1"/>
</dbReference>
<dbReference type="AlphaFoldDB" id="A0A1Q2YFW4"/>
<feature type="domain" description="Peptidase M16 C-terminal" evidence="4">
    <location>
        <begin position="193"/>
        <end position="369"/>
    </location>
</feature>
<feature type="compositionally biased region" description="Acidic residues" evidence="2">
    <location>
        <begin position="1009"/>
        <end position="1025"/>
    </location>
</feature>
<feature type="compositionally biased region" description="Acidic residues" evidence="2">
    <location>
        <begin position="1033"/>
        <end position="1042"/>
    </location>
</feature>
<dbReference type="OrthoDB" id="4953at2759"/>
<dbReference type="Proteomes" id="UP000186136">
    <property type="component" value="Unassembled WGS sequence"/>
</dbReference>
<evidence type="ECO:0000256" key="2">
    <source>
        <dbReference type="SAM" id="MobiDB-lite"/>
    </source>
</evidence>
<dbReference type="FunFam" id="3.30.830.10:FF:000031">
    <property type="entry name" value="Putative zinc metalloprotease"/>
    <property type="match status" value="1"/>
</dbReference>
<evidence type="ECO:0000313" key="5">
    <source>
        <dbReference type="EMBL" id="GAV28424.1"/>
    </source>
</evidence>
<feature type="domain" description="Peptidase M16 N-terminal" evidence="3">
    <location>
        <begin position="55"/>
        <end position="140"/>
    </location>
</feature>
<dbReference type="SUPFAM" id="SSF63411">
    <property type="entry name" value="LuxS/MPP-like metallohydrolase"/>
    <property type="match status" value="4"/>
</dbReference>
<accession>A0A1Q2YFW4</accession>